<dbReference type="AlphaFoldDB" id="A0A444HHH3"/>
<comment type="caution">
    <text evidence="2">The sequence shown here is derived from an EMBL/GenBank/DDBJ whole genome shotgun (WGS) entry which is preliminary data.</text>
</comment>
<protein>
    <submittedName>
        <fullName evidence="2">Uncharacterized protein</fullName>
    </submittedName>
</protein>
<dbReference type="Proteomes" id="UP000283817">
    <property type="component" value="Unassembled WGS sequence"/>
</dbReference>
<name>A0A444HHH3_RHILE</name>
<feature type="region of interest" description="Disordered" evidence="1">
    <location>
        <begin position="72"/>
        <end position="96"/>
    </location>
</feature>
<feature type="compositionally biased region" description="Polar residues" evidence="1">
    <location>
        <begin position="86"/>
        <end position="96"/>
    </location>
</feature>
<feature type="region of interest" description="Disordered" evidence="1">
    <location>
        <begin position="1"/>
        <end position="38"/>
    </location>
</feature>
<dbReference type="EMBL" id="SBHX01000147">
    <property type="protein sequence ID" value="RWX20789.1"/>
    <property type="molecule type" value="Genomic_DNA"/>
</dbReference>
<gene>
    <name evidence="2" type="ORF">EHI47_38525</name>
</gene>
<reference evidence="2 3" key="1">
    <citation type="submission" date="2019-01" db="EMBL/GenBank/DDBJ databases">
        <title>RHIZO-ID as a novel technology for direct rhizobia identification.</title>
        <authorList>
            <person name="De Meyer S.E."/>
        </authorList>
    </citation>
    <scope>NUCLEOTIDE SEQUENCE [LARGE SCALE GENOMIC DNA]</scope>
    <source>
        <strain evidence="2 3">WSM448</strain>
    </source>
</reference>
<evidence type="ECO:0000256" key="1">
    <source>
        <dbReference type="SAM" id="MobiDB-lite"/>
    </source>
</evidence>
<evidence type="ECO:0000313" key="2">
    <source>
        <dbReference type="EMBL" id="RWX20789.1"/>
    </source>
</evidence>
<organism evidence="2 3">
    <name type="scientific">Rhizobium leguminosarum</name>
    <dbReference type="NCBI Taxonomy" id="384"/>
    <lineage>
        <taxon>Bacteria</taxon>
        <taxon>Pseudomonadati</taxon>
        <taxon>Pseudomonadota</taxon>
        <taxon>Alphaproteobacteria</taxon>
        <taxon>Hyphomicrobiales</taxon>
        <taxon>Rhizobiaceae</taxon>
        <taxon>Rhizobium/Agrobacterium group</taxon>
        <taxon>Rhizobium</taxon>
    </lineage>
</organism>
<sequence>MMKGVPCGPLIRPFGPPSPRWGEEEANRAAPGRAEFNRSAKTTSVLATGIVPRCGLLARHAWQVSWLAVIGRDRGRPETGRPDRASGSSSPSRLHQ</sequence>
<feature type="compositionally biased region" description="Basic and acidic residues" evidence="1">
    <location>
        <begin position="72"/>
        <end position="84"/>
    </location>
</feature>
<proteinExistence type="predicted"/>
<accession>A0A444HHH3</accession>
<evidence type="ECO:0000313" key="3">
    <source>
        <dbReference type="Proteomes" id="UP000283817"/>
    </source>
</evidence>